<accession>E2ZC40</accession>
<dbReference type="HOGENOM" id="CLU_007220_2_2_9"/>
<comment type="caution">
    <text evidence="12">The sequence shown here is derived from an EMBL/GenBank/DDBJ whole genome shotgun (WGS) entry which is preliminary data.</text>
</comment>
<dbReference type="Proteomes" id="UP000003195">
    <property type="component" value="Unassembled WGS sequence"/>
</dbReference>
<feature type="domain" description="DALR anticodon binding" evidence="11">
    <location>
        <begin position="576"/>
        <end position="668"/>
    </location>
</feature>
<dbReference type="GO" id="GO:0005829">
    <property type="term" value="C:cytosol"/>
    <property type="evidence" value="ECO:0007669"/>
    <property type="project" value="TreeGrafter"/>
</dbReference>
<dbReference type="EC" id="6.1.1.14" evidence="10"/>
<dbReference type="GO" id="GO:0004814">
    <property type="term" value="F:arginine-tRNA ligase activity"/>
    <property type="evidence" value="ECO:0007669"/>
    <property type="project" value="InterPro"/>
</dbReference>
<dbReference type="EMBL" id="AECS01000037">
    <property type="protein sequence ID" value="EFQ04027.1"/>
    <property type="molecule type" value="Genomic_DNA"/>
</dbReference>
<dbReference type="PRINTS" id="PR01045">
    <property type="entry name" value="TRNASYNTHGB"/>
</dbReference>
<evidence type="ECO:0000256" key="10">
    <source>
        <dbReference type="HAMAP-Rule" id="MF_00255"/>
    </source>
</evidence>
<comment type="subcellular location">
    <subcellularLocation>
        <location evidence="1 10">Cytoplasm</location>
    </subcellularLocation>
</comment>
<evidence type="ECO:0000256" key="1">
    <source>
        <dbReference type="ARBA" id="ARBA00004496"/>
    </source>
</evidence>
<keyword evidence="3 10" id="KW-0963">Cytoplasm</keyword>
<organism evidence="12 13">
    <name type="scientific">Megasphaera micronuciformis F0359</name>
    <dbReference type="NCBI Taxonomy" id="706434"/>
    <lineage>
        <taxon>Bacteria</taxon>
        <taxon>Bacillati</taxon>
        <taxon>Bacillota</taxon>
        <taxon>Negativicutes</taxon>
        <taxon>Veillonellales</taxon>
        <taxon>Veillonellaceae</taxon>
        <taxon>Megasphaera</taxon>
    </lineage>
</organism>
<comment type="catalytic activity">
    <reaction evidence="9 10">
        <text>tRNA(Gly) + glycine + ATP = glycyl-tRNA(Gly) + AMP + diphosphate</text>
        <dbReference type="Rhea" id="RHEA:16013"/>
        <dbReference type="Rhea" id="RHEA-COMP:9664"/>
        <dbReference type="Rhea" id="RHEA-COMP:9683"/>
        <dbReference type="ChEBI" id="CHEBI:30616"/>
        <dbReference type="ChEBI" id="CHEBI:33019"/>
        <dbReference type="ChEBI" id="CHEBI:57305"/>
        <dbReference type="ChEBI" id="CHEBI:78442"/>
        <dbReference type="ChEBI" id="CHEBI:78522"/>
        <dbReference type="ChEBI" id="CHEBI:456215"/>
        <dbReference type="EC" id="6.1.1.14"/>
    </reaction>
</comment>
<comment type="subunit">
    <text evidence="10">Tetramer of two alpha and two beta subunits.</text>
</comment>
<keyword evidence="13" id="KW-1185">Reference proteome</keyword>
<proteinExistence type="inferred from homology"/>
<keyword evidence="5 10" id="KW-0547">Nucleotide-binding</keyword>
<evidence type="ECO:0000256" key="5">
    <source>
        <dbReference type="ARBA" id="ARBA00022741"/>
    </source>
</evidence>
<dbReference type="SUPFAM" id="SSF109604">
    <property type="entry name" value="HD-domain/PDEase-like"/>
    <property type="match status" value="1"/>
</dbReference>
<keyword evidence="4 10" id="KW-0436">Ligase</keyword>
<evidence type="ECO:0000313" key="13">
    <source>
        <dbReference type="Proteomes" id="UP000003195"/>
    </source>
</evidence>
<evidence type="ECO:0000259" key="11">
    <source>
        <dbReference type="Pfam" id="PF05746"/>
    </source>
</evidence>
<dbReference type="InterPro" id="IPR015944">
    <property type="entry name" value="Gly-tRNA-synth_bsu"/>
</dbReference>
<evidence type="ECO:0000256" key="8">
    <source>
        <dbReference type="ARBA" id="ARBA00023146"/>
    </source>
</evidence>
<dbReference type="Pfam" id="PF02092">
    <property type="entry name" value="tRNA_synt_2f"/>
    <property type="match status" value="1"/>
</dbReference>
<dbReference type="eggNOG" id="COG0751">
    <property type="taxonomic scope" value="Bacteria"/>
</dbReference>
<evidence type="ECO:0000256" key="4">
    <source>
        <dbReference type="ARBA" id="ARBA00022598"/>
    </source>
</evidence>
<evidence type="ECO:0000256" key="3">
    <source>
        <dbReference type="ARBA" id="ARBA00022490"/>
    </source>
</evidence>
<dbReference type="Pfam" id="PF05746">
    <property type="entry name" value="DALR_1"/>
    <property type="match status" value="1"/>
</dbReference>
<dbReference type="GO" id="GO:0006420">
    <property type="term" value="P:arginyl-tRNA aminoacylation"/>
    <property type="evidence" value="ECO:0007669"/>
    <property type="project" value="InterPro"/>
</dbReference>
<dbReference type="RefSeq" id="WP_006942352.1">
    <property type="nucleotide sequence ID" value="NZ_GL538208.1"/>
</dbReference>
<dbReference type="NCBIfam" id="TIGR00211">
    <property type="entry name" value="glyS"/>
    <property type="match status" value="1"/>
</dbReference>
<protein>
    <recommendedName>
        <fullName evidence="10">Glycine--tRNA ligase beta subunit</fullName>
        <ecNumber evidence="10">6.1.1.14</ecNumber>
    </recommendedName>
    <alternativeName>
        <fullName evidence="10">Glycyl-tRNA synthetase beta subunit</fullName>
        <shortName evidence="10">GlyRS</shortName>
    </alternativeName>
</protein>
<dbReference type="HAMAP" id="MF_00255">
    <property type="entry name" value="Gly_tRNA_synth_beta"/>
    <property type="match status" value="1"/>
</dbReference>
<evidence type="ECO:0000256" key="2">
    <source>
        <dbReference type="ARBA" id="ARBA00008226"/>
    </source>
</evidence>
<dbReference type="PANTHER" id="PTHR30075">
    <property type="entry name" value="GLYCYL-TRNA SYNTHETASE"/>
    <property type="match status" value="1"/>
</dbReference>
<dbReference type="OrthoDB" id="9775440at2"/>
<dbReference type="PROSITE" id="PS50861">
    <property type="entry name" value="AA_TRNA_LIGASE_II_GLYAB"/>
    <property type="match status" value="1"/>
</dbReference>
<reference evidence="12 13" key="1">
    <citation type="submission" date="2010-08" db="EMBL/GenBank/DDBJ databases">
        <authorList>
            <person name="Weinstock G."/>
            <person name="Sodergren E."/>
            <person name="Clifton S."/>
            <person name="Fulton L."/>
            <person name="Fulton B."/>
            <person name="Courtney L."/>
            <person name="Fronick C."/>
            <person name="Harrison M."/>
            <person name="Strong C."/>
            <person name="Farmer C."/>
            <person name="Delahaunty K."/>
            <person name="Markovic C."/>
            <person name="Hall O."/>
            <person name="Minx P."/>
            <person name="Tomlinson C."/>
            <person name="Mitreva M."/>
            <person name="Hou S."/>
            <person name="Chen J."/>
            <person name="Wollam A."/>
            <person name="Pepin K.H."/>
            <person name="Johnson M."/>
            <person name="Bhonagiri V."/>
            <person name="Zhang X."/>
            <person name="Suruliraj S."/>
            <person name="Warren W."/>
            <person name="Chinwalla A."/>
            <person name="Mardis E.R."/>
            <person name="Wilson R.K."/>
        </authorList>
    </citation>
    <scope>NUCLEOTIDE SEQUENCE [LARGE SCALE GENOMIC DNA]</scope>
    <source>
        <strain evidence="12 13">F0359</strain>
    </source>
</reference>
<dbReference type="InterPro" id="IPR008909">
    <property type="entry name" value="DALR_anticod-bd"/>
</dbReference>
<dbReference type="STRING" id="706434.HMPREF9429_01210"/>
<name>E2ZC40_9FIRM</name>
<gene>
    <name evidence="10 12" type="primary">glyS</name>
    <name evidence="12" type="ORF">HMPREF9429_01210</name>
</gene>
<dbReference type="AlphaFoldDB" id="E2ZC40"/>
<dbReference type="GO" id="GO:0005524">
    <property type="term" value="F:ATP binding"/>
    <property type="evidence" value="ECO:0007669"/>
    <property type="project" value="UniProtKB-UniRule"/>
</dbReference>
<keyword evidence="6 10" id="KW-0067">ATP-binding</keyword>
<evidence type="ECO:0000256" key="7">
    <source>
        <dbReference type="ARBA" id="ARBA00022917"/>
    </source>
</evidence>
<evidence type="ECO:0000313" key="12">
    <source>
        <dbReference type="EMBL" id="EFQ04027.1"/>
    </source>
</evidence>
<keyword evidence="8 10" id="KW-0030">Aminoacyl-tRNA synthetase</keyword>
<dbReference type="InterPro" id="IPR006194">
    <property type="entry name" value="Gly-tRNA-synth_heterodimer"/>
</dbReference>
<dbReference type="GO" id="GO:0006426">
    <property type="term" value="P:glycyl-tRNA aminoacylation"/>
    <property type="evidence" value="ECO:0007669"/>
    <property type="project" value="UniProtKB-UniRule"/>
</dbReference>
<evidence type="ECO:0000256" key="6">
    <source>
        <dbReference type="ARBA" id="ARBA00022840"/>
    </source>
</evidence>
<dbReference type="PANTHER" id="PTHR30075:SF2">
    <property type="entry name" value="GLYCINE--TRNA LIGASE, CHLOROPLASTIC_MITOCHONDRIAL 2"/>
    <property type="match status" value="1"/>
</dbReference>
<dbReference type="GO" id="GO:0004820">
    <property type="term" value="F:glycine-tRNA ligase activity"/>
    <property type="evidence" value="ECO:0007669"/>
    <property type="project" value="UniProtKB-UniRule"/>
</dbReference>
<sequence length="682" mass="76579">MSKDLLLEIGTEEIPAHYMPSALKQLHEGAADIFAKNHLDYKDIRTVGTPRRLALLVTGLAEKQADVSSKNKGPSVKIAFDADGNPTQAAMGFARGQHIDVSELVTEDGYVYADVTVAGSETKALLPEIMKRLVSSLAFPKSMTWGNEDMRFVRPLRWFVALFGTEVVPFEMAHVVSGRTTRGHRFLGTGDFDIQAPGEYVDLLREHYIIVDPEERRDMIVNGLHAVAKKQGGHVVMDEELLEEVVYLVEYPTPLYGCFDTDYLELPEAAVITPMKDHQRYFPLRDSEDRLMNMFLTVRNGDDYHLDTVRHGNERVLRARLDDAKFFFAEDRKKSLADRTEDLKRIVFQDGLGTLFDKSQRLAAIMTFLTAKLDLPVEEGEIKHLADLAKTDLLTQMVQEFTELQGVMGREYALLDGEEPETAEAVFEQYLPRFAGDELPHTTLGLLLSLADKFDTITGSFSLGLIPTGSQDPFALRRQTIGVLNILIDAGWNINCDEVFAYILEVLGTDRNKREDVIASLHDYFALRLKNILQDAGFDYHIIDCVLQGDSMNAAEIVKRATALRDSEFSTQEELLQAYTRVANMVKDAQNTDVDDTLFETEEEKALYAACLAVEAELPQAYAVYDYRCAVEILGRAVSAINNFLDNVLVMHEKEAVKNNRMNLLTRTLGLISPVGDIKKLS</sequence>
<keyword evidence="7 10" id="KW-0648">Protein biosynthesis</keyword>
<comment type="similarity">
    <text evidence="2 10">Belongs to the class-II aminoacyl-tRNA synthetase family.</text>
</comment>
<evidence type="ECO:0000256" key="9">
    <source>
        <dbReference type="ARBA" id="ARBA00047937"/>
    </source>
</evidence>